<dbReference type="NCBIfam" id="TIGR02218">
    <property type="entry name" value="phg_TIGR02218"/>
    <property type="match status" value="1"/>
</dbReference>
<reference evidence="3 4" key="1">
    <citation type="submission" date="2017-05" db="EMBL/GenBank/DDBJ databases">
        <authorList>
            <person name="Song R."/>
            <person name="Chenine A.L."/>
            <person name="Ruprecht R.M."/>
        </authorList>
    </citation>
    <scope>NUCLEOTIDE SEQUENCE [LARGE SCALE GENOMIC DNA]</scope>
    <source>
        <strain evidence="3 4">CECT 8663</strain>
    </source>
</reference>
<evidence type="ECO:0000256" key="1">
    <source>
        <dbReference type="SAM" id="MobiDB-lite"/>
    </source>
</evidence>
<evidence type="ECO:0000313" key="3">
    <source>
        <dbReference type="EMBL" id="SMX41382.1"/>
    </source>
</evidence>
<proteinExistence type="predicted"/>
<name>A0A238KGZ5_9RHOB</name>
<dbReference type="AlphaFoldDB" id="A0A238KGZ5"/>
<evidence type="ECO:0000259" key="2">
    <source>
        <dbReference type="Pfam" id="PF09356"/>
    </source>
</evidence>
<evidence type="ECO:0000313" key="4">
    <source>
        <dbReference type="Proteomes" id="UP000220836"/>
    </source>
</evidence>
<keyword evidence="4" id="KW-1185">Reference proteome</keyword>
<dbReference type="Pfam" id="PF09931">
    <property type="entry name" value="Phage_phiJL001_Gp84_N"/>
    <property type="match status" value="1"/>
</dbReference>
<feature type="domain" description="Bacteriophage phiJL001 Gp84 C-terminal" evidence="2">
    <location>
        <begin position="189"/>
        <end position="269"/>
    </location>
</feature>
<dbReference type="Proteomes" id="UP000220836">
    <property type="component" value="Unassembled WGS sequence"/>
</dbReference>
<dbReference type="Pfam" id="PF09356">
    <property type="entry name" value="Phage_BR0599"/>
    <property type="match status" value="1"/>
</dbReference>
<dbReference type="OrthoDB" id="1633386at2"/>
<sequence>MTTYEDALRSGSTSLCRCFHLTRADGVVMGFTDHDVDIQFEGVTYHAETALSASDASQSLGLSPDELEASGALSSDAIAEPDILAGLYDGAAVVVWDVDFSNVTVRQILGSYRIGEIQRGALAFQTELRSMAAALEQEVGEVYTATCPVRMLGDHRCKLDLSHWSAPATVINVQGAEIVVSGLDAFDDGFFDRGTVAWQTGDNLFDPGDIHSTAQVGDLVKIALWRMPGRAIAPGDTLHVTAGCDRTAETCRTRFDNLLNFRGCPHMPGSGFASEYASDNSTDQTGGSRFA</sequence>
<gene>
    <name evidence="3" type="ORF">PEV8663_02261</name>
</gene>
<dbReference type="EMBL" id="FXYH01000007">
    <property type="protein sequence ID" value="SMX41382.1"/>
    <property type="molecule type" value="Genomic_DNA"/>
</dbReference>
<dbReference type="InterPro" id="IPR011928">
    <property type="entry name" value="Phage_phiJL001_Gp84"/>
</dbReference>
<feature type="region of interest" description="Disordered" evidence="1">
    <location>
        <begin position="272"/>
        <end position="291"/>
    </location>
</feature>
<accession>A0A238KGZ5</accession>
<dbReference type="InterPro" id="IPR018964">
    <property type="entry name" value="Phage_phiJL001_Gp84_C"/>
</dbReference>
<dbReference type="RefSeq" id="WP_097804762.1">
    <property type="nucleotide sequence ID" value="NZ_FXYH01000007.1"/>
</dbReference>
<feature type="compositionally biased region" description="Polar residues" evidence="1">
    <location>
        <begin position="277"/>
        <end position="291"/>
    </location>
</feature>
<protein>
    <recommendedName>
        <fullName evidence="2">Bacteriophage phiJL001 Gp84 C-terminal domain-containing protein</fullName>
    </recommendedName>
</protein>
<organism evidence="3 4">
    <name type="scientific">Pelagimonas varians</name>
    <dbReference type="NCBI Taxonomy" id="696760"/>
    <lineage>
        <taxon>Bacteria</taxon>
        <taxon>Pseudomonadati</taxon>
        <taxon>Pseudomonadota</taxon>
        <taxon>Alphaproteobacteria</taxon>
        <taxon>Rhodobacterales</taxon>
        <taxon>Roseobacteraceae</taxon>
        <taxon>Pelagimonas</taxon>
    </lineage>
</organism>